<evidence type="ECO:0000313" key="2">
    <source>
        <dbReference type="EMBL" id="CAD6221445.1"/>
    </source>
</evidence>
<dbReference type="InterPro" id="IPR019141">
    <property type="entry name" value="DUF2045"/>
</dbReference>
<protein>
    <submittedName>
        <fullName evidence="2">Uncharacterized protein</fullName>
    </submittedName>
</protein>
<name>A0A811NA95_9POAL</name>
<evidence type="ECO:0000313" key="3">
    <source>
        <dbReference type="Proteomes" id="UP000604825"/>
    </source>
</evidence>
<keyword evidence="1" id="KW-0812">Transmembrane</keyword>
<dbReference type="AlphaFoldDB" id="A0A811NA95"/>
<keyword evidence="1" id="KW-1133">Transmembrane helix</keyword>
<proteinExistence type="predicted"/>
<feature type="transmembrane region" description="Helical" evidence="1">
    <location>
        <begin position="344"/>
        <end position="365"/>
    </location>
</feature>
<organism evidence="2 3">
    <name type="scientific">Miscanthus lutarioriparius</name>
    <dbReference type="NCBI Taxonomy" id="422564"/>
    <lineage>
        <taxon>Eukaryota</taxon>
        <taxon>Viridiplantae</taxon>
        <taxon>Streptophyta</taxon>
        <taxon>Embryophyta</taxon>
        <taxon>Tracheophyta</taxon>
        <taxon>Spermatophyta</taxon>
        <taxon>Magnoliopsida</taxon>
        <taxon>Liliopsida</taxon>
        <taxon>Poales</taxon>
        <taxon>Poaceae</taxon>
        <taxon>PACMAD clade</taxon>
        <taxon>Panicoideae</taxon>
        <taxon>Andropogonodae</taxon>
        <taxon>Andropogoneae</taxon>
        <taxon>Saccharinae</taxon>
        <taxon>Miscanthus</taxon>
    </lineage>
</organism>
<comment type="caution">
    <text evidence="2">The sequence shown here is derived from an EMBL/GenBank/DDBJ whole genome shotgun (WGS) entry which is preliminary data.</text>
</comment>
<sequence>MYRRRALAFARRRRRWLLWAGAAAGCYLIYRHPAVAARRRRLARLASALASLADAAAAVASDLAAFLRSDSDAVPQSLKQVSKLAASPEASASASALSGALAAGVLRGYYAAAPGSGAAPGTEVSLSDRVLDRVLSPDGERLASAVAGSFGRHLVLAFYSAPPQPSATDASPASWVDALTTPRGQRAIRSWVEVFTATAVGVFIDKTIHINTYDQLFAAATNPNYGARLQELFVALCSTSVETLVKTSHGVLSSTSGNASGTGSSGSGINGGAGEGWVETVSSVLVVPSNRKLVLDLTGAATFEAVRSFLEFVLWKLNAGARAGGDATIGAGLRALRHMSDRSMVIATVCIALCLHVLNSTWLLVPS</sequence>
<keyword evidence="1" id="KW-0472">Membrane</keyword>
<dbReference type="PROSITE" id="PS51257">
    <property type="entry name" value="PROKAR_LIPOPROTEIN"/>
    <property type="match status" value="1"/>
</dbReference>
<reference evidence="2" key="1">
    <citation type="submission" date="2020-10" db="EMBL/GenBank/DDBJ databases">
        <authorList>
            <person name="Han B."/>
            <person name="Lu T."/>
            <person name="Zhao Q."/>
            <person name="Huang X."/>
            <person name="Zhao Y."/>
        </authorList>
    </citation>
    <scope>NUCLEOTIDE SEQUENCE</scope>
</reference>
<dbReference type="PANTHER" id="PTHR21477:SF24">
    <property type="entry name" value="OS07G0124000 PROTEIN"/>
    <property type="match status" value="1"/>
</dbReference>
<evidence type="ECO:0000256" key="1">
    <source>
        <dbReference type="SAM" id="Phobius"/>
    </source>
</evidence>
<dbReference type="OrthoDB" id="1641131at2759"/>
<accession>A0A811NA95</accession>
<dbReference type="PANTHER" id="PTHR21477">
    <property type="entry name" value="ZGC:172139"/>
    <property type="match status" value="1"/>
</dbReference>
<dbReference type="EMBL" id="CAJGYO010000003">
    <property type="protein sequence ID" value="CAD6221445.1"/>
    <property type="molecule type" value="Genomic_DNA"/>
</dbReference>
<dbReference type="Proteomes" id="UP000604825">
    <property type="component" value="Unassembled WGS sequence"/>
</dbReference>
<gene>
    <name evidence="2" type="ORF">NCGR_LOCUS14720</name>
</gene>
<keyword evidence="3" id="KW-1185">Reference proteome</keyword>